<keyword evidence="2" id="KW-1133">Transmembrane helix</keyword>
<sequence length="247" mass="27348">MRKKIRSIHIILFVMLFLVGNFIDISTIHAEAGSRTGSIQIIYKGRNSSDKEVTLSGAKFSIFPIQYMKNDELIWENGFKDSGISLQDTSAEAREKQAKQLFAFAKENNISGLMQETDTSGRTSFGELDEGIYLLAQIGNVESGTDKFESAPFLVNIPSEINGNVEYNVTIEPKAEWVSPETPPNNPDKPKDPTPSKPDKPNPIQKIINTVKTGDTTNIVAWFLIAIVSLGLIVGLYKKKKNEVAII</sequence>
<gene>
    <name evidence="3" type="ORF">DWX78_12410</name>
</gene>
<reference evidence="3 4" key="1">
    <citation type="submission" date="2018-08" db="EMBL/GenBank/DDBJ databases">
        <title>A genome reference for cultivated species of the human gut microbiota.</title>
        <authorList>
            <person name="Zou Y."/>
            <person name="Xue W."/>
            <person name="Luo G."/>
        </authorList>
    </citation>
    <scope>NUCLEOTIDE SEQUENCE [LARGE SCALE GENOMIC DNA]</scope>
    <source>
        <strain evidence="3 4">AF21-25</strain>
    </source>
</reference>
<evidence type="ECO:0008006" key="5">
    <source>
        <dbReference type="Google" id="ProtNLM"/>
    </source>
</evidence>
<evidence type="ECO:0000313" key="3">
    <source>
        <dbReference type="EMBL" id="RGS68710.1"/>
    </source>
</evidence>
<evidence type="ECO:0000313" key="4">
    <source>
        <dbReference type="Proteomes" id="UP000285981"/>
    </source>
</evidence>
<name>A0A412KJD5_9FIRM</name>
<dbReference type="EMBL" id="QRVU01000073">
    <property type="protein sequence ID" value="RGS68710.1"/>
    <property type="molecule type" value="Genomic_DNA"/>
</dbReference>
<dbReference type="Proteomes" id="UP000285981">
    <property type="component" value="Unassembled WGS sequence"/>
</dbReference>
<dbReference type="Gene3D" id="2.60.40.10">
    <property type="entry name" value="Immunoglobulins"/>
    <property type="match status" value="1"/>
</dbReference>
<dbReference type="AlphaFoldDB" id="A0A412KJD5"/>
<comment type="caution">
    <text evidence="3">The sequence shown here is derived from an EMBL/GenBank/DDBJ whole genome shotgun (WGS) entry which is preliminary data.</text>
</comment>
<feature type="region of interest" description="Disordered" evidence="1">
    <location>
        <begin position="175"/>
        <end position="203"/>
    </location>
</feature>
<feature type="compositionally biased region" description="Basic and acidic residues" evidence="1">
    <location>
        <begin position="188"/>
        <end position="200"/>
    </location>
</feature>
<feature type="transmembrane region" description="Helical" evidence="2">
    <location>
        <begin position="219"/>
        <end position="237"/>
    </location>
</feature>
<proteinExistence type="predicted"/>
<accession>A0A412KJD5</accession>
<dbReference type="InterPro" id="IPR013783">
    <property type="entry name" value="Ig-like_fold"/>
</dbReference>
<keyword evidence="2" id="KW-0472">Membrane</keyword>
<evidence type="ECO:0000256" key="2">
    <source>
        <dbReference type="SAM" id="Phobius"/>
    </source>
</evidence>
<keyword evidence="2" id="KW-0812">Transmembrane</keyword>
<evidence type="ECO:0000256" key="1">
    <source>
        <dbReference type="SAM" id="MobiDB-lite"/>
    </source>
</evidence>
<organism evidence="3 4">
    <name type="scientific">Dorea formicigenerans</name>
    <dbReference type="NCBI Taxonomy" id="39486"/>
    <lineage>
        <taxon>Bacteria</taxon>
        <taxon>Bacillati</taxon>
        <taxon>Bacillota</taxon>
        <taxon>Clostridia</taxon>
        <taxon>Lachnospirales</taxon>
        <taxon>Lachnospiraceae</taxon>
        <taxon>Dorea</taxon>
    </lineage>
</organism>
<protein>
    <recommendedName>
        <fullName evidence="5">Gram-positive pilin subunit D1 N-terminal domain-containing protein</fullName>
    </recommendedName>
</protein>